<accession>A0A2Z6RV17</accession>
<feature type="compositionally biased region" description="Acidic residues" evidence="1">
    <location>
        <begin position="91"/>
        <end position="100"/>
    </location>
</feature>
<protein>
    <submittedName>
        <fullName evidence="2">Uncharacterized protein</fullName>
    </submittedName>
</protein>
<reference evidence="2 3" key="1">
    <citation type="submission" date="2017-11" db="EMBL/GenBank/DDBJ databases">
        <title>The genome of Rhizophagus clarus HR1 reveals common genetic basis of auxotrophy among arbuscular mycorrhizal fungi.</title>
        <authorList>
            <person name="Kobayashi Y."/>
        </authorList>
    </citation>
    <scope>NUCLEOTIDE SEQUENCE [LARGE SCALE GENOMIC DNA]</scope>
    <source>
        <strain evidence="2 3">HR1</strain>
    </source>
</reference>
<feature type="compositionally biased region" description="Polar residues" evidence="1">
    <location>
        <begin position="8"/>
        <end position="25"/>
    </location>
</feature>
<keyword evidence="3" id="KW-1185">Reference proteome</keyword>
<organism evidence="2 3">
    <name type="scientific">Rhizophagus clarus</name>
    <dbReference type="NCBI Taxonomy" id="94130"/>
    <lineage>
        <taxon>Eukaryota</taxon>
        <taxon>Fungi</taxon>
        <taxon>Fungi incertae sedis</taxon>
        <taxon>Mucoromycota</taxon>
        <taxon>Glomeromycotina</taxon>
        <taxon>Glomeromycetes</taxon>
        <taxon>Glomerales</taxon>
        <taxon>Glomeraceae</taxon>
        <taxon>Rhizophagus</taxon>
    </lineage>
</organism>
<evidence type="ECO:0000313" key="2">
    <source>
        <dbReference type="EMBL" id="GBB95828.1"/>
    </source>
</evidence>
<comment type="caution">
    <text evidence="2">The sequence shown here is derived from an EMBL/GenBank/DDBJ whole genome shotgun (WGS) entry which is preliminary data.</text>
</comment>
<evidence type="ECO:0000256" key="1">
    <source>
        <dbReference type="SAM" id="MobiDB-lite"/>
    </source>
</evidence>
<gene>
    <name evidence="2" type="ORF">RclHR1_02620019</name>
</gene>
<proteinExistence type="predicted"/>
<feature type="region of interest" description="Disordered" evidence="1">
    <location>
        <begin position="45"/>
        <end position="100"/>
    </location>
</feature>
<evidence type="ECO:0000313" key="3">
    <source>
        <dbReference type="Proteomes" id="UP000247702"/>
    </source>
</evidence>
<dbReference type="Proteomes" id="UP000247702">
    <property type="component" value="Unassembled WGS sequence"/>
</dbReference>
<dbReference type="AlphaFoldDB" id="A0A2Z6RV17"/>
<dbReference type="EMBL" id="BEXD01001802">
    <property type="protein sequence ID" value="GBB95828.1"/>
    <property type="molecule type" value="Genomic_DNA"/>
</dbReference>
<feature type="region of interest" description="Disordered" evidence="1">
    <location>
        <begin position="1"/>
        <end position="25"/>
    </location>
</feature>
<name>A0A2Z6RV17_9GLOM</name>
<sequence>MPIVNPSVAITQETNTPFSPSTPQANNIDIEMEVDYEELPRYNLRSQARNRETEETIGESAENIETESQLLATFGETDCDPEDLQGASLDDALDTIEEKE</sequence>